<evidence type="ECO:0000313" key="2">
    <source>
        <dbReference type="EMBL" id="KJA15270.1"/>
    </source>
</evidence>
<feature type="region of interest" description="Disordered" evidence="1">
    <location>
        <begin position="144"/>
        <end position="166"/>
    </location>
</feature>
<sequence>MSVCQYVPAFSRCRRGPPPAHCVTLPLGHPRTRRLVPDSLLRPPPGCTLRGICLHASMPPPAPSRIFPSGGDSPTRTLPAGVTYLGRVNDTGIGPHVSTWDYPPGPGVRSLQLLIAHSRTIPACSLVALFVNWNFWMAEPTSGRRAVKPESSDVPDSTKRRPQRYISPRTTRRGAYVYAVCI</sequence>
<dbReference type="AlphaFoldDB" id="A0A0D2P462"/>
<evidence type="ECO:0000256" key="1">
    <source>
        <dbReference type="SAM" id="MobiDB-lite"/>
    </source>
</evidence>
<proteinExistence type="predicted"/>
<accession>A0A0D2P462</accession>
<feature type="compositionally biased region" description="Basic and acidic residues" evidence="1">
    <location>
        <begin position="147"/>
        <end position="159"/>
    </location>
</feature>
<name>A0A0D2P462_HYPSF</name>
<keyword evidence="3" id="KW-1185">Reference proteome</keyword>
<gene>
    <name evidence="2" type="ORF">HYPSUDRAFT_391849</name>
</gene>
<dbReference type="EMBL" id="KN817649">
    <property type="protein sequence ID" value="KJA15270.1"/>
    <property type="molecule type" value="Genomic_DNA"/>
</dbReference>
<dbReference type="Proteomes" id="UP000054270">
    <property type="component" value="Unassembled WGS sequence"/>
</dbReference>
<organism evidence="2 3">
    <name type="scientific">Hypholoma sublateritium (strain FD-334 SS-4)</name>
    <dbReference type="NCBI Taxonomy" id="945553"/>
    <lineage>
        <taxon>Eukaryota</taxon>
        <taxon>Fungi</taxon>
        <taxon>Dikarya</taxon>
        <taxon>Basidiomycota</taxon>
        <taxon>Agaricomycotina</taxon>
        <taxon>Agaricomycetes</taxon>
        <taxon>Agaricomycetidae</taxon>
        <taxon>Agaricales</taxon>
        <taxon>Agaricineae</taxon>
        <taxon>Strophariaceae</taxon>
        <taxon>Hypholoma</taxon>
    </lineage>
</organism>
<evidence type="ECO:0000313" key="3">
    <source>
        <dbReference type="Proteomes" id="UP000054270"/>
    </source>
</evidence>
<reference evidence="3" key="1">
    <citation type="submission" date="2014-04" db="EMBL/GenBank/DDBJ databases">
        <title>Evolutionary Origins and Diversification of the Mycorrhizal Mutualists.</title>
        <authorList>
            <consortium name="DOE Joint Genome Institute"/>
            <consortium name="Mycorrhizal Genomics Consortium"/>
            <person name="Kohler A."/>
            <person name="Kuo A."/>
            <person name="Nagy L.G."/>
            <person name="Floudas D."/>
            <person name="Copeland A."/>
            <person name="Barry K.W."/>
            <person name="Cichocki N."/>
            <person name="Veneault-Fourrey C."/>
            <person name="LaButti K."/>
            <person name="Lindquist E.A."/>
            <person name="Lipzen A."/>
            <person name="Lundell T."/>
            <person name="Morin E."/>
            <person name="Murat C."/>
            <person name="Riley R."/>
            <person name="Ohm R."/>
            <person name="Sun H."/>
            <person name="Tunlid A."/>
            <person name="Henrissat B."/>
            <person name="Grigoriev I.V."/>
            <person name="Hibbett D.S."/>
            <person name="Martin F."/>
        </authorList>
    </citation>
    <scope>NUCLEOTIDE SEQUENCE [LARGE SCALE GENOMIC DNA]</scope>
    <source>
        <strain evidence="3">FD-334 SS-4</strain>
    </source>
</reference>
<protein>
    <submittedName>
        <fullName evidence="2">Uncharacterized protein</fullName>
    </submittedName>
</protein>